<protein>
    <submittedName>
        <fullName evidence="2">Uncharacterized protein</fullName>
    </submittedName>
</protein>
<dbReference type="EMBL" id="JBBPBN010000049">
    <property type="protein sequence ID" value="KAK8993130.1"/>
    <property type="molecule type" value="Genomic_DNA"/>
</dbReference>
<evidence type="ECO:0000313" key="3">
    <source>
        <dbReference type="Proteomes" id="UP001396334"/>
    </source>
</evidence>
<comment type="caution">
    <text evidence="2">The sequence shown here is derived from an EMBL/GenBank/DDBJ whole genome shotgun (WGS) entry which is preliminary data.</text>
</comment>
<evidence type="ECO:0000256" key="1">
    <source>
        <dbReference type="SAM" id="MobiDB-lite"/>
    </source>
</evidence>
<keyword evidence="3" id="KW-1185">Reference proteome</keyword>
<name>A0ABR2PXH0_9ROSI</name>
<feature type="compositionally biased region" description="Low complexity" evidence="1">
    <location>
        <begin position="12"/>
        <end position="22"/>
    </location>
</feature>
<accession>A0ABR2PXH0</accession>
<sequence>MAVEGRSEGEVSSCDSDSMTSSVYRNQVEVSNEMVGVVDHVVDERRVGMELTLCTIKVIEGEDVVYEAVNEELVIEAGWRLRGLLMCQRDMKSLN</sequence>
<feature type="region of interest" description="Disordered" evidence="1">
    <location>
        <begin position="1"/>
        <end position="22"/>
    </location>
</feature>
<gene>
    <name evidence="2" type="ORF">V6N11_033234</name>
</gene>
<evidence type="ECO:0000313" key="2">
    <source>
        <dbReference type="EMBL" id="KAK8993130.1"/>
    </source>
</evidence>
<reference evidence="2 3" key="1">
    <citation type="journal article" date="2024" name="G3 (Bethesda)">
        <title>Genome assembly of Hibiscus sabdariffa L. provides insights into metabolisms of medicinal natural products.</title>
        <authorList>
            <person name="Kim T."/>
        </authorList>
    </citation>
    <scope>NUCLEOTIDE SEQUENCE [LARGE SCALE GENOMIC DNA]</scope>
    <source>
        <strain evidence="2">TK-2024</strain>
        <tissue evidence="2">Old leaves</tissue>
    </source>
</reference>
<dbReference type="Proteomes" id="UP001396334">
    <property type="component" value="Unassembled WGS sequence"/>
</dbReference>
<proteinExistence type="predicted"/>
<organism evidence="2 3">
    <name type="scientific">Hibiscus sabdariffa</name>
    <name type="common">roselle</name>
    <dbReference type="NCBI Taxonomy" id="183260"/>
    <lineage>
        <taxon>Eukaryota</taxon>
        <taxon>Viridiplantae</taxon>
        <taxon>Streptophyta</taxon>
        <taxon>Embryophyta</taxon>
        <taxon>Tracheophyta</taxon>
        <taxon>Spermatophyta</taxon>
        <taxon>Magnoliopsida</taxon>
        <taxon>eudicotyledons</taxon>
        <taxon>Gunneridae</taxon>
        <taxon>Pentapetalae</taxon>
        <taxon>rosids</taxon>
        <taxon>malvids</taxon>
        <taxon>Malvales</taxon>
        <taxon>Malvaceae</taxon>
        <taxon>Malvoideae</taxon>
        <taxon>Hibiscus</taxon>
    </lineage>
</organism>